<dbReference type="Proteomes" id="UP001610432">
    <property type="component" value="Unassembled WGS sequence"/>
</dbReference>
<keyword evidence="2" id="KW-0482">Metalloprotease</keyword>
<dbReference type="EMBL" id="JBFXLQ010000009">
    <property type="protein sequence ID" value="KAL2869634.1"/>
    <property type="molecule type" value="Genomic_DNA"/>
</dbReference>
<dbReference type="RefSeq" id="XP_070888613.1">
    <property type="nucleotide sequence ID" value="XM_071030977.1"/>
</dbReference>
<evidence type="ECO:0000256" key="2">
    <source>
        <dbReference type="RuleBase" id="RU341113"/>
    </source>
</evidence>
<dbReference type="PANTHER" id="PTHR10443">
    <property type="entry name" value="MICROSOMAL DIPEPTIDASE"/>
    <property type="match status" value="1"/>
</dbReference>
<keyword evidence="2" id="KW-0645">Protease</keyword>
<keyword evidence="1 2" id="KW-0224">Dipeptidase</keyword>
<dbReference type="GeneID" id="98146049"/>
<sequence length="404" mass="45177">MATDVNHNQYLLQAQQLLRRVPLIDGHNDFPFIIRGLYQNNLGSRNLRELPIGQTDFTRLRQGMVGGQFWSAYVPNHVQPDKTSDEPYLECLRQTLQQIDVIHRMINDHPHVFGLAESAADVWDIFRSGRIASLIGIEGLHQIAHSPSVLRMMHRLGVRYATLCHTKNNRYCDSAPPWAECGGQTHDPGDEPHRNVRIESYRHMRDSLMSVHDRIIDLSHTSEATQRDAIAISNAPVIFSHSATSSLTPRPRNVTDEILHQLKHNGGLIMVCFLRDLVNPTGDANATRSQVVDHILYAAETIGYDHVGIGSDFDGMLAGPEGLDDVSRFPELVADLFQRGVSGERIENIVGLNLLRVMKEVEDVAVREQADGSTGVLCDEMGALWTPEQRQMLADQGKKRGLGP</sequence>
<keyword evidence="2" id="KW-0862">Zinc</keyword>
<evidence type="ECO:0000313" key="3">
    <source>
        <dbReference type="EMBL" id="KAL2869634.1"/>
    </source>
</evidence>
<dbReference type="EC" id="3.4.13.19" evidence="2"/>
<evidence type="ECO:0000313" key="4">
    <source>
        <dbReference type="Proteomes" id="UP001610432"/>
    </source>
</evidence>
<dbReference type="Pfam" id="PF01244">
    <property type="entry name" value="Peptidase_M19"/>
    <property type="match status" value="2"/>
</dbReference>
<comment type="similarity">
    <text evidence="2">Belongs to the metallo-dependent hydrolases superfamily. Peptidase M19 family.</text>
</comment>
<gene>
    <name evidence="3" type="ORF">BJX67DRAFT_370823</name>
</gene>
<accession>A0ABR4LYN3</accession>
<name>A0ABR4LYN3_9EURO</name>
<keyword evidence="2" id="KW-0479">Metal-binding</keyword>
<dbReference type="CDD" id="cd01301">
    <property type="entry name" value="rDP_like"/>
    <property type="match status" value="1"/>
</dbReference>
<protein>
    <recommendedName>
        <fullName evidence="2">Dipeptidase</fullName>
        <ecNumber evidence="2">3.4.13.19</ecNumber>
    </recommendedName>
</protein>
<dbReference type="PANTHER" id="PTHR10443:SF12">
    <property type="entry name" value="DIPEPTIDASE"/>
    <property type="match status" value="1"/>
</dbReference>
<dbReference type="Gene3D" id="3.20.20.140">
    <property type="entry name" value="Metal-dependent hydrolases"/>
    <property type="match status" value="1"/>
</dbReference>
<comment type="catalytic activity">
    <reaction evidence="2">
        <text>an L-aminoacyl-L-amino acid + H2O = 2 an L-alpha-amino acid</text>
        <dbReference type="Rhea" id="RHEA:48940"/>
        <dbReference type="ChEBI" id="CHEBI:15377"/>
        <dbReference type="ChEBI" id="CHEBI:59869"/>
        <dbReference type="ChEBI" id="CHEBI:77460"/>
        <dbReference type="EC" id="3.4.13.19"/>
    </reaction>
</comment>
<reference evidence="3 4" key="1">
    <citation type="submission" date="2024-07" db="EMBL/GenBank/DDBJ databases">
        <title>Section-level genome sequencing and comparative genomics of Aspergillus sections Usti and Cavernicolus.</title>
        <authorList>
            <consortium name="Lawrence Berkeley National Laboratory"/>
            <person name="Nybo J.L."/>
            <person name="Vesth T.C."/>
            <person name="Theobald S."/>
            <person name="Frisvad J.C."/>
            <person name="Larsen T.O."/>
            <person name="Kjaerboelling I."/>
            <person name="Rothschild-Mancinelli K."/>
            <person name="Lyhne E.K."/>
            <person name="Kogle M.E."/>
            <person name="Barry K."/>
            <person name="Clum A."/>
            <person name="Na H."/>
            <person name="Ledsgaard L."/>
            <person name="Lin J."/>
            <person name="Lipzen A."/>
            <person name="Kuo A."/>
            <person name="Riley R."/>
            <person name="Mondo S."/>
            <person name="Labutti K."/>
            <person name="Haridas S."/>
            <person name="Pangalinan J."/>
            <person name="Salamov A.A."/>
            <person name="Simmons B.A."/>
            <person name="Magnuson J.K."/>
            <person name="Chen J."/>
            <person name="Drula E."/>
            <person name="Henrissat B."/>
            <person name="Wiebenga A."/>
            <person name="Lubbers R.J."/>
            <person name="Gomes A.C."/>
            <person name="Macurrencykelacurrency M.R."/>
            <person name="Stajich J."/>
            <person name="Grigoriev I.V."/>
            <person name="Mortensen U.H."/>
            <person name="De Vries R.P."/>
            <person name="Baker S.E."/>
            <person name="Andersen M.R."/>
        </authorList>
    </citation>
    <scope>NUCLEOTIDE SEQUENCE [LARGE SCALE GENOMIC DNA]</scope>
    <source>
        <strain evidence="3 4">CBS 449.75</strain>
    </source>
</reference>
<evidence type="ECO:0000256" key="1">
    <source>
        <dbReference type="ARBA" id="ARBA00022997"/>
    </source>
</evidence>
<proteinExistence type="inferred from homology"/>
<dbReference type="InterPro" id="IPR008257">
    <property type="entry name" value="Pept_M19"/>
</dbReference>
<comment type="caution">
    <text evidence="3">The sequence shown here is derived from an EMBL/GenBank/DDBJ whole genome shotgun (WGS) entry which is preliminary data.</text>
</comment>
<dbReference type="SUPFAM" id="SSF51556">
    <property type="entry name" value="Metallo-dependent hydrolases"/>
    <property type="match status" value="1"/>
</dbReference>
<keyword evidence="4" id="KW-1185">Reference proteome</keyword>
<organism evidence="3 4">
    <name type="scientific">Aspergillus lucknowensis</name>
    <dbReference type="NCBI Taxonomy" id="176173"/>
    <lineage>
        <taxon>Eukaryota</taxon>
        <taxon>Fungi</taxon>
        <taxon>Dikarya</taxon>
        <taxon>Ascomycota</taxon>
        <taxon>Pezizomycotina</taxon>
        <taxon>Eurotiomycetes</taxon>
        <taxon>Eurotiomycetidae</taxon>
        <taxon>Eurotiales</taxon>
        <taxon>Aspergillaceae</taxon>
        <taxon>Aspergillus</taxon>
        <taxon>Aspergillus subgen. Nidulantes</taxon>
    </lineage>
</organism>
<dbReference type="PROSITE" id="PS51365">
    <property type="entry name" value="RENAL_DIPEPTIDASE_2"/>
    <property type="match status" value="1"/>
</dbReference>
<comment type="cofactor">
    <cofactor evidence="2">
        <name>Zn(2+)</name>
        <dbReference type="ChEBI" id="CHEBI:29105"/>
    </cofactor>
</comment>
<dbReference type="InterPro" id="IPR032466">
    <property type="entry name" value="Metal_Hydrolase"/>
</dbReference>
<keyword evidence="2" id="KW-0378">Hydrolase</keyword>